<evidence type="ECO:0000313" key="1">
    <source>
        <dbReference type="EMBL" id="MBU5491320.1"/>
    </source>
</evidence>
<reference evidence="1 2" key="1">
    <citation type="submission" date="2021-06" db="EMBL/GenBank/DDBJ databases">
        <authorList>
            <person name="Sun Q."/>
            <person name="Li D."/>
        </authorList>
    </citation>
    <scope>NUCLEOTIDE SEQUENCE [LARGE SCALE GENOMIC DNA]</scope>
    <source>
        <strain evidence="1 2">MSJd-7</strain>
    </source>
</reference>
<evidence type="ECO:0008006" key="3">
    <source>
        <dbReference type="Google" id="ProtNLM"/>
    </source>
</evidence>
<evidence type="ECO:0000313" key="2">
    <source>
        <dbReference type="Proteomes" id="UP000783588"/>
    </source>
</evidence>
<dbReference type="RefSeq" id="WP_216471032.1">
    <property type="nucleotide sequence ID" value="NZ_JAHLQI010000007.1"/>
</dbReference>
<protein>
    <recommendedName>
        <fullName evidence="3">YopX protein domain-containing protein</fullName>
    </recommendedName>
</protein>
<accession>A0ABS6EWV1</accession>
<sequence length="303" mass="35411">MLKNERLYKDVNGQVWHVKSDGTAVKYPQFTVYTEMPKGVYEEILYKEHGIDVSDKLYLANQRFSYHLCVVSQYEEDFGNADNVFDVLSGEWVHLYGIDWILSDVANLICGHEYMIRGHKMTLVHFREEAQGFSFIDDKDWNCNSSAFIGVHQICCVKEIQKMPKEYKVWETENGKFYGCDCETGHTFVIGEETFEIVKYYATKPRVGDIVYINNLTGVKPYEFTFVRNVAKLLNDDLLMLRYAYGYYPNFDTREQNKKLWKVLHVGLYSLIEEYTTGTRPMICVCDNDSLTVSENQEDDEPF</sequence>
<organism evidence="1 2">
    <name type="scientific">Butyricicoccus intestinisimiae</name>
    <dbReference type="NCBI Taxonomy" id="2841509"/>
    <lineage>
        <taxon>Bacteria</taxon>
        <taxon>Bacillati</taxon>
        <taxon>Bacillota</taxon>
        <taxon>Clostridia</taxon>
        <taxon>Eubacteriales</taxon>
        <taxon>Butyricicoccaceae</taxon>
        <taxon>Butyricicoccus</taxon>
    </lineage>
</organism>
<keyword evidence="2" id="KW-1185">Reference proteome</keyword>
<dbReference type="EMBL" id="JAHLQI010000007">
    <property type="protein sequence ID" value="MBU5491320.1"/>
    <property type="molecule type" value="Genomic_DNA"/>
</dbReference>
<name>A0ABS6EWV1_9FIRM</name>
<dbReference type="Proteomes" id="UP000783588">
    <property type="component" value="Unassembled WGS sequence"/>
</dbReference>
<comment type="caution">
    <text evidence="1">The sequence shown here is derived from an EMBL/GenBank/DDBJ whole genome shotgun (WGS) entry which is preliminary data.</text>
</comment>
<gene>
    <name evidence="1" type="ORF">KQI75_11945</name>
</gene>
<proteinExistence type="predicted"/>